<dbReference type="EMBL" id="MU863635">
    <property type="protein sequence ID" value="KAK4101434.1"/>
    <property type="molecule type" value="Genomic_DNA"/>
</dbReference>
<dbReference type="AlphaFoldDB" id="A0AAN6Q374"/>
<sequence length="121" mass="13155">MSMLETTNDGVLIRGGSCRSCRAVLLGGFDTLKNQALTLLFIISSCSTVAWVASWLSAEINPLISLSAAALGSCGRALCWTVQNTLPISTKYLYLYLYLLRPHLTGLPHTEPLNPENERLG</sequence>
<comment type="caution">
    <text evidence="1">The sequence shown here is derived from an EMBL/GenBank/DDBJ whole genome shotgun (WGS) entry which is preliminary data.</text>
</comment>
<dbReference type="Proteomes" id="UP001305647">
    <property type="component" value="Unassembled WGS sequence"/>
</dbReference>
<proteinExistence type="predicted"/>
<gene>
    <name evidence="1" type="ORF">N658DRAFT_60438</name>
</gene>
<protein>
    <submittedName>
        <fullName evidence="1">Uncharacterized protein</fullName>
    </submittedName>
</protein>
<accession>A0AAN6Q374</accession>
<reference evidence="1" key="1">
    <citation type="journal article" date="2023" name="Mol. Phylogenet. Evol.">
        <title>Genome-scale phylogeny and comparative genomics of the fungal order Sordariales.</title>
        <authorList>
            <person name="Hensen N."/>
            <person name="Bonometti L."/>
            <person name="Westerberg I."/>
            <person name="Brannstrom I.O."/>
            <person name="Guillou S."/>
            <person name="Cros-Aarteil S."/>
            <person name="Calhoun S."/>
            <person name="Haridas S."/>
            <person name="Kuo A."/>
            <person name="Mondo S."/>
            <person name="Pangilinan J."/>
            <person name="Riley R."/>
            <person name="LaButti K."/>
            <person name="Andreopoulos B."/>
            <person name="Lipzen A."/>
            <person name="Chen C."/>
            <person name="Yan M."/>
            <person name="Daum C."/>
            <person name="Ng V."/>
            <person name="Clum A."/>
            <person name="Steindorff A."/>
            <person name="Ohm R.A."/>
            <person name="Martin F."/>
            <person name="Silar P."/>
            <person name="Natvig D.O."/>
            <person name="Lalanne C."/>
            <person name="Gautier V."/>
            <person name="Ament-Velasquez S.L."/>
            <person name="Kruys A."/>
            <person name="Hutchinson M.I."/>
            <person name="Powell A.J."/>
            <person name="Barry K."/>
            <person name="Miller A.N."/>
            <person name="Grigoriev I.V."/>
            <person name="Debuchy R."/>
            <person name="Gladieux P."/>
            <person name="Hiltunen Thoren M."/>
            <person name="Johannesson H."/>
        </authorList>
    </citation>
    <scope>NUCLEOTIDE SEQUENCE</scope>
    <source>
        <strain evidence="1">CBS 757.83</strain>
    </source>
</reference>
<evidence type="ECO:0000313" key="2">
    <source>
        <dbReference type="Proteomes" id="UP001305647"/>
    </source>
</evidence>
<organism evidence="1 2">
    <name type="scientific">Parathielavia hyrcaniae</name>
    <dbReference type="NCBI Taxonomy" id="113614"/>
    <lineage>
        <taxon>Eukaryota</taxon>
        <taxon>Fungi</taxon>
        <taxon>Dikarya</taxon>
        <taxon>Ascomycota</taxon>
        <taxon>Pezizomycotina</taxon>
        <taxon>Sordariomycetes</taxon>
        <taxon>Sordariomycetidae</taxon>
        <taxon>Sordariales</taxon>
        <taxon>Chaetomiaceae</taxon>
        <taxon>Parathielavia</taxon>
    </lineage>
</organism>
<evidence type="ECO:0000313" key="1">
    <source>
        <dbReference type="EMBL" id="KAK4101434.1"/>
    </source>
</evidence>
<name>A0AAN6Q374_9PEZI</name>
<reference evidence="1" key="2">
    <citation type="submission" date="2023-05" db="EMBL/GenBank/DDBJ databases">
        <authorList>
            <consortium name="Lawrence Berkeley National Laboratory"/>
            <person name="Steindorff A."/>
            <person name="Hensen N."/>
            <person name="Bonometti L."/>
            <person name="Westerberg I."/>
            <person name="Brannstrom I.O."/>
            <person name="Guillou S."/>
            <person name="Cros-Aarteil S."/>
            <person name="Calhoun S."/>
            <person name="Haridas S."/>
            <person name="Kuo A."/>
            <person name="Mondo S."/>
            <person name="Pangilinan J."/>
            <person name="Riley R."/>
            <person name="Labutti K."/>
            <person name="Andreopoulos B."/>
            <person name="Lipzen A."/>
            <person name="Chen C."/>
            <person name="Yanf M."/>
            <person name="Daum C."/>
            <person name="Ng V."/>
            <person name="Clum A."/>
            <person name="Ohm R."/>
            <person name="Martin F."/>
            <person name="Silar P."/>
            <person name="Natvig D."/>
            <person name="Lalanne C."/>
            <person name="Gautier V."/>
            <person name="Ament-Velasquez S.L."/>
            <person name="Kruys A."/>
            <person name="Hutchinson M.I."/>
            <person name="Powell A.J."/>
            <person name="Barry K."/>
            <person name="Miller A.N."/>
            <person name="Grigoriev I.V."/>
            <person name="Debuchy R."/>
            <person name="Gladieux P."/>
            <person name="Thoren M.H."/>
            <person name="Johannesson H."/>
        </authorList>
    </citation>
    <scope>NUCLEOTIDE SEQUENCE</scope>
    <source>
        <strain evidence="1">CBS 757.83</strain>
    </source>
</reference>
<keyword evidence="2" id="KW-1185">Reference proteome</keyword>